<evidence type="ECO:0000313" key="2">
    <source>
        <dbReference type="EMBL" id="SJZ90358.1"/>
    </source>
</evidence>
<proteinExistence type="predicted"/>
<organism evidence="2 3">
    <name type="scientific">Pilibacter termitis</name>
    <dbReference type="NCBI Taxonomy" id="263852"/>
    <lineage>
        <taxon>Bacteria</taxon>
        <taxon>Bacillati</taxon>
        <taxon>Bacillota</taxon>
        <taxon>Bacilli</taxon>
        <taxon>Lactobacillales</taxon>
        <taxon>Enterococcaceae</taxon>
        <taxon>Pilibacter</taxon>
    </lineage>
</organism>
<keyword evidence="1" id="KW-0812">Transmembrane</keyword>
<feature type="transmembrane region" description="Helical" evidence="1">
    <location>
        <begin position="72"/>
        <end position="91"/>
    </location>
</feature>
<dbReference type="OrthoDB" id="2339890at2"/>
<keyword evidence="3" id="KW-1185">Reference proteome</keyword>
<protein>
    <submittedName>
        <fullName evidence="2">Uncharacterized protein</fullName>
    </submittedName>
</protein>
<dbReference type="EMBL" id="FUXI01000020">
    <property type="protein sequence ID" value="SJZ90358.1"/>
    <property type="molecule type" value="Genomic_DNA"/>
</dbReference>
<keyword evidence="1" id="KW-0472">Membrane</keyword>
<keyword evidence="1" id="KW-1133">Transmembrane helix</keyword>
<evidence type="ECO:0000313" key="3">
    <source>
        <dbReference type="Proteomes" id="UP000190328"/>
    </source>
</evidence>
<dbReference type="Proteomes" id="UP000190328">
    <property type="component" value="Unassembled WGS sequence"/>
</dbReference>
<dbReference type="AlphaFoldDB" id="A0A1T4PHR0"/>
<sequence>MKLLVAMPRETNTSLFTSHVTQGLFLGFCIAGLVLITLIFLQNRRDWSERKRREYEDEDEKEKAVKSANRDFLNSTIVSFIVVIVFLYLIFDVSVQLLR</sequence>
<evidence type="ECO:0000256" key="1">
    <source>
        <dbReference type="SAM" id="Phobius"/>
    </source>
</evidence>
<dbReference type="RefSeq" id="WP_078807727.1">
    <property type="nucleotide sequence ID" value="NZ_FUXI01000020.1"/>
</dbReference>
<name>A0A1T4PHR0_9ENTE</name>
<accession>A0A1T4PHR0</accession>
<reference evidence="2 3" key="1">
    <citation type="submission" date="2017-02" db="EMBL/GenBank/DDBJ databases">
        <authorList>
            <person name="Peterson S.W."/>
        </authorList>
    </citation>
    <scope>NUCLEOTIDE SEQUENCE [LARGE SCALE GENOMIC DNA]</scope>
    <source>
        <strain evidence="2 3">ATCC BAA-1030</strain>
    </source>
</reference>
<gene>
    <name evidence="2" type="ORF">SAMN02745116_01796</name>
</gene>
<feature type="transmembrane region" description="Helical" evidence="1">
    <location>
        <begin position="20"/>
        <end position="41"/>
    </location>
</feature>